<protein>
    <submittedName>
        <fullName evidence="2">Putative reactive intermediate deaminase TdcF</fullName>
        <ecNumber evidence="2">3.5.4.-</ecNumber>
    </submittedName>
</protein>
<dbReference type="InterPro" id="IPR006056">
    <property type="entry name" value="RidA"/>
</dbReference>
<comment type="similarity">
    <text evidence="1">Belongs to the RutC family.</text>
</comment>
<sequence length="125" mass="13152">MEKKIIVTSKAPAAIGPYSQAVVGNGTLYVSGQIPIDPATGVMPEGLEDQVRQSLKNVLSLVEEAGGNASNVVKCGLFIRDMGAFARINDVYKTFFDADAPARFVVEASNLPKGAQIEIDAIAAL</sequence>
<dbReference type="EC" id="3.5.4.-" evidence="2"/>
<evidence type="ECO:0000256" key="1">
    <source>
        <dbReference type="ARBA" id="ARBA00010552"/>
    </source>
</evidence>
<proteinExistence type="inferred from homology"/>
<dbReference type="AlphaFoldDB" id="A0A644VP15"/>
<dbReference type="GO" id="GO:0005829">
    <property type="term" value="C:cytosol"/>
    <property type="evidence" value="ECO:0007669"/>
    <property type="project" value="TreeGrafter"/>
</dbReference>
<dbReference type="SUPFAM" id="SSF55298">
    <property type="entry name" value="YjgF-like"/>
    <property type="match status" value="1"/>
</dbReference>
<dbReference type="NCBIfam" id="TIGR00004">
    <property type="entry name" value="Rid family detoxifying hydrolase"/>
    <property type="match status" value="1"/>
</dbReference>
<accession>A0A644VP15</accession>
<dbReference type="Pfam" id="PF01042">
    <property type="entry name" value="Ribonuc_L-PSP"/>
    <property type="match status" value="1"/>
</dbReference>
<dbReference type="GO" id="GO:0019239">
    <property type="term" value="F:deaminase activity"/>
    <property type="evidence" value="ECO:0007669"/>
    <property type="project" value="TreeGrafter"/>
</dbReference>
<dbReference type="InterPro" id="IPR019897">
    <property type="entry name" value="RidA_CS"/>
</dbReference>
<organism evidence="2">
    <name type="scientific">bioreactor metagenome</name>
    <dbReference type="NCBI Taxonomy" id="1076179"/>
    <lineage>
        <taxon>unclassified sequences</taxon>
        <taxon>metagenomes</taxon>
        <taxon>ecological metagenomes</taxon>
    </lineage>
</organism>
<dbReference type="PANTHER" id="PTHR11803:SF58">
    <property type="entry name" value="PROTEIN HMF1-RELATED"/>
    <property type="match status" value="1"/>
</dbReference>
<evidence type="ECO:0000313" key="2">
    <source>
        <dbReference type="EMBL" id="MPL93154.1"/>
    </source>
</evidence>
<comment type="caution">
    <text evidence="2">The sequence shown here is derived from an EMBL/GenBank/DDBJ whole genome shotgun (WGS) entry which is preliminary data.</text>
</comment>
<reference evidence="2" key="1">
    <citation type="submission" date="2019-08" db="EMBL/GenBank/DDBJ databases">
        <authorList>
            <person name="Kucharzyk K."/>
            <person name="Murdoch R.W."/>
            <person name="Higgins S."/>
            <person name="Loffler F."/>
        </authorList>
    </citation>
    <scope>NUCLEOTIDE SEQUENCE</scope>
</reference>
<gene>
    <name evidence="2" type="primary">tdcF_2</name>
    <name evidence="2" type="ORF">SDC9_39280</name>
</gene>
<dbReference type="InterPro" id="IPR035959">
    <property type="entry name" value="RutC-like_sf"/>
</dbReference>
<dbReference type="PANTHER" id="PTHR11803">
    <property type="entry name" value="2-IMINOBUTANOATE/2-IMINOPROPANOATE DEAMINASE RIDA"/>
    <property type="match status" value="1"/>
</dbReference>
<dbReference type="PROSITE" id="PS01094">
    <property type="entry name" value="UPF0076"/>
    <property type="match status" value="1"/>
</dbReference>
<keyword evidence="2" id="KW-0378">Hydrolase</keyword>
<dbReference type="InterPro" id="IPR006175">
    <property type="entry name" value="YjgF/YER057c/UK114"/>
</dbReference>
<name>A0A644VP15_9ZZZZ</name>
<dbReference type="EMBL" id="VSSQ01000382">
    <property type="protein sequence ID" value="MPL93154.1"/>
    <property type="molecule type" value="Genomic_DNA"/>
</dbReference>
<dbReference type="Gene3D" id="3.30.1330.40">
    <property type="entry name" value="RutC-like"/>
    <property type="match status" value="1"/>
</dbReference>
<dbReference type="FunFam" id="3.30.1330.40:FF:000001">
    <property type="entry name" value="L-PSP family endoribonuclease"/>
    <property type="match status" value="1"/>
</dbReference>
<dbReference type="CDD" id="cd00448">
    <property type="entry name" value="YjgF_YER057c_UK114_family"/>
    <property type="match status" value="1"/>
</dbReference>